<organism evidence="3 4">
    <name type="scientific">Apiospora phragmitis</name>
    <dbReference type="NCBI Taxonomy" id="2905665"/>
    <lineage>
        <taxon>Eukaryota</taxon>
        <taxon>Fungi</taxon>
        <taxon>Dikarya</taxon>
        <taxon>Ascomycota</taxon>
        <taxon>Pezizomycotina</taxon>
        <taxon>Sordariomycetes</taxon>
        <taxon>Xylariomycetidae</taxon>
        <taxon>Amphisphaeriales</taxon>
        <taxon>Apiosporaceae</taxon>
        <taxon>Apiospora</taxon>
    </lineage>
</organism>
<accession>A0ABR1VU31</accession>
<feature type="compositionally biased region" description="Polar residues" evidence="1">
    <location>
        <begin position="1"/>
        <end position="11"/>
    </location>
</feature>
<reference evidence="3 4" key="1">
    <citation type="submission" date="2023-01" db="EMBL/GenBank/DDBJ databases">
        <title>Analysis of 21 Apiospora genomes using comparative genomics revels a genus with tremendous synthesis potential of carbohydrate active enzymes and secondary metabolites.</title>
        <authorList>
            <person name="Sorensen T."/>
        </authorList>
    </citation>
    <scope>NUCLEOTIDE SEQUENCE [LARGE SCALE GENOMIC DNA]</scope>
    <source>
        <strain evidence="3 4">CBS 135458</strain>
    </source>
</reference>
<proteinExistence type="predicted"/>
<evidence type="ECO:0000256" key="1">
    <source>
        <dbReference type="SAM" id="MobiDB-lite"/>
    </source>
</evidence>
<dbReference type="InterPro" id="IPR036869">
    <property type="entry name" value="J_dom_sf"/>
</dbReference>
<dbReference type="RefSeq" id="XP_066717813.1">
    <property type="nucleotide sequence ID" value="XM_066855646.1"/>
</dbReference>
<comment type="caution">
    <text evidence="3">The sequence shown here is derived from an EMBL/GenBank/DDBJ whole genome shotgun (WGS) entry which is preliminary data.</text>
</comment>
<dbReference type="CDD" id="cd06257">
    <property type="entry name" value="DnaJ"/>
    <property type="match status" value="1"/>
</dbReference>
<dbReference type="EMBL" id="JAQQWL010000005">
    <property type="protein sequence ID" value="KAK8073338.1"/>
    <property type="molecule type" value="Genomic_DNA"/>
</dbReference>
<feature type="region of interest" description="Disordered" evidence="1">
    <location>
        <begin position="1"/>
        <end position="75"/>
    </location>
</feature>
<name>A0ABR1VU31_9PEZI</name>
<evidence type="ECO:0000313" key="4">
    <source>
        <dbReference type="Proteomes" id="UP001480595"/>
    </source>
</evidence>
<dbReference type="SMART" id="SM00271">
    <property type="entry name" value="DnaJ"/>
    <property type="match status" value="1"/>
</dbReference>
<dbReference type="PROSITE" id="PS50076">
    <property type="entry name" value="DNAJ_2"/>
    <property type="match status" value="1"/>
</dbReference>
<evidence type="ECO:0000313" key="3">
    <source>
        <dbReference type="EMBL" id="KAK8073338.1"/>
    </source>
</evidence>
<sequence length="244" mass="27423">MASSIEVTHTPDSMEGVESNATAPVGGTLAIENGTSGASSPPKDGKNHQSYVKPEDNKPNGNPGAPTHASGKDPLSSLDKARLVESYYVLIGLKADAYRLLQLPAYCDDTAEMKKAWWVLMQQLHSDHNKVEDADEYSGAVNAARDEIKDSKRRKLYDTTIKEEKKGRFKREDLTAYELLYVPRDATDAEIGHAYKMELDYFLEPADEIFRYWLETHTTALKIKHPARRTTKNMESCRRRGRTS</sequence>
<dbReference type="Proteomes" id="UP001480595">
    <property type="component" value="Unassembled WGS sequence"/>
</dbReference>
<keyword evidence="4" id="KW-1185">Reference proteome</keyword>
<gene>
    <name evidence="3" type="ORF">PG994_004237</name>
</gene>
<dbReference type="SUPFAM" id="SSF46565">
    <property type="entry name" value="Chaperone J-domain"/>
    <property type="match status" value="1"/>
</dbReference>
<feature type="domain" description="J" evidence="2">
    <location>
        <begin position="96"/>
        <end position="161"/>
    </location>
</feature>
<feature type="compositionally biased region" description="Basic and acidic residues" evidence="1">
    <location>
        <begin position="43"/>
        <end position="58"/>
    </location>
</feature>
<dbReference type="GeneID" id="92088709"/>
<evidence type="ECO:0000259" key="2">
    <source>
        <dbReference type="PROSITE" id="PS50076"/>
    </source>
</evidence>
<protein>
    <recommendedName>
        <fullName evidence="2">J domain-containing protein</fullName>
    </recommendedName>
</protein>
<dbReference type="Pfam" id="PF00226">
    <property type="entry name" value="DnaJ"/>
    <property type="match status" value="1"/>
</dbReference>
<dbReference type="InterPro" id="IPR001623">
    <property type="entry name" value="DnaJ_domain"/>
</dbReference>
<dbReference type="Gene3D" id="1.10.287.110">
    <property type="entry name" value="DnaJ domain"/>
    <property type="match status" value="1"/>
</dbReference>